<sequence>MKKLMSLLPVALFFLTGCNTVDSSDGDYVFLESNQAISQNQLSASYPVPNNLNQIEQNSDLVIKGKVLGIQSFGEYIEGGDIASTLTEVDVLEVFDGDYNESHLVVAEPYRLTDEGVEPVGHYVPLEPEEEYIFFLQDSGEDIWMLNYMGFGKYHLEKEVLNQSIQSFYTYEEIKAYDFLSDSEANKYSSIREDVFNVYGNQ</sequence>
<comment type="caution">
    <text evidence="1">The sequence shown here is derived from an EMBL/GenBank/DDBJ whole genome shotgun (WGS) entry which is preliminary data.</text>
</comment>
<reference evidence="1 2" key="1">
    <citation type="journal article" date="2019" name="Int. J. Syst. Evol. Microbiol.">
        <title>The Global Catalogue of Microorganisms (GCM) 10K type strain sequencing project: providing services to taxonomists for standard genome sequencing and annotation.</title>
        <authorList>
            <consortium name="The Broad Institute Genomics Platform"/>
            <consortium name="The Broad Institute Genome Sequencing Center for Infectious Disease"/>
            <person name="Wu L."/>
            <person name="Ma J."/>
        </authorList>
    </citation>
    <scope>NUCLEOTIDE SEQUENCE [LARGE SCALE GENOMIC DNA]</scope>
    <source>
        <strain evidence="1 2">JCM 12662</strain>
    </source>
</reference>
<gene>
    <name evidence="1" type="ORF">GCM10008932_08290</name>
</gene>
<accession>A0ABN0X8W9</accession>
<evidence type="ECO:0000313" key="1">
    <source>
        <dbReference type="EMBL" id="GAA0357908.1"/>
    </source>
</evidence>
<protein>
    <recommendedName>
        <fullName evidence="3">Lipoprotein</fullName>
    </recommendedName>
</protein>
<evidence type="ECO:0000313" key="2">
    <source>
        <dbReference type="Proteomes" id="UP001501166"/>
    </source>
</evidence>
<dbReference type="Proteomes" id="UP001501166">
    <property type="component" value="Unassembled WGS sequence"/>
</dbReference>
<organism evidence="1 2">
    <name type="scientific">Alkalibacterium iburiense</name>
    <dbReference type="NCBI Taxonomy" id="290589"/>
    <lineage>
        <taxon>Bacteria</taxon>
        <taxon>Bacillati</taxon>
        <taxon>Bacillota</taxon>
        <taxon>Bacilli</taxon>
        <taxon>Lactobacillales</taxon>
        <taxon>Carnobacteriaceae</taxon>
        <taxon>Alkalibacterium</taxon>
    </lineage>
</organism>
<dbReference type="RefSeq" id="WP_343754317.1">
    <property type="nucleotide sequence ID" value="NZ_BAAACW010000053.1"/>
</dbReference>
<name>A0ABN0X8W9_9LACT</name>
<dbReference type="PROSITE" id="PS51257">
    <property type="entry name" value="PROKAR_LIPOPROTEIN"/>
    <property type="match status" value="1"/>
</dbReference>
<keyword evidence="2" id="KW-1185">Reference proteome</keyword>
<proteinExistence type="predicted"/>
<dbReference type="EMBL" id="BAAACW010000053">
    <property type="protein sequence ID" value="GAA0357908.1"/>
    <property type="molecule type" value="Genomic_DNA"/>
</dbReference>
<evidence type="ECO:0008006" key="3">
    <source>
        <dbReference type="Google" id="ProtNLM"/>
    </source>
</evidence>